<keyword evidence="2" id="KW-0472">Membrane</keyword>
<dbReference type="eggNOG" id="COG1476">
    <property type="taxonomic scope" value="Bacteria"/>
</dbReference>
<evidence type="ECO:0000256" key="2">
    <source>
        <dbReference type="SAM" id="Phobius"/>
    </source>
</evidence>
<dbReference type="Gene3D" id="1.10.260.40">
    <property type="entry name" value="lambda repressor-like DNA-binding domains"/>
    <property type="match status" value="1"/>
</dbReference>
<dbReference type="SUPFAM" id="SSF47413">
    <property type="entry name" value="lambda repressor-like DNA-binding domains"/>
    <property type="match status" value="1"/>
</dbReference>
<dbReference type="PANTHER" id="PTHR46558">
    <property type="entry name" value="TRACRIPTIONAL REGULATORY PROTEIN-RELATED-RELATED"/>
    <property type="match status" value="1"/>
</dbReference>
<dbReference type="PROSITE" id="PS50943">
    <property type="entry name" value="HTH_CROC1"/>
    <property type="match status" value="1"/>
</dbReference>
<keyword evidence="2" id="KW-1133">Transmembrane helix</keyword>
<accession>F3ZYR6</accession>
<proteinExistence type="predicted"/>
<dbReference type="CDD" id="cd00093">
    <property type="entry name" value="HTH_XRE"/>
    <property type="match status" value="1"/>
</dbReference>
<feature type="domain" description="HTH cro/C1-type" evidence="3">
    <location>
        <begin position="8"/>
        <end position="62"/>
    </location>
</feature>
<dbReference type="STRING" id="697281.Mahau_0447"/>
<keyword evidence="1" id="KW-0238">DNA-binding</keyword>
<protein>
    <submittedName>
        <fullName evidence="4">Helix-turn-helix domain protein</fullName>
    </submittedName>
</protein>
<dbReference type="RefSeq" id="WP_013780094.1">
    <property type="nucleotide sequence ID" value="NC_015520.1"/>
</dbReference>
<sequence>MDDFGKLLMDLRNAKQLTQEDVAEKLGVSRQTISSWETNRTKPNYDQIKQICAILEVDMNTLLGNGAGSNKKSAKQVSNIFPILVTLIFLFHMIMGILNIVPIFCVIITAAFIWAFYLIINTIFRSSIKKNDYSMIAGYKAGVESFETTRRKLASIDLFSGIFSLLCELLFFMVYFDRRQMMICMVILGVFLSFEIVINLVVNMKYGRK</sequence>
<dbReference type="InterPro" id="IPR001387">
    <property type="entry name" value="Cro/C1-type_HTH"/>
</dbReference>
<reference evidence="5" key="1">
    <citation type="submission" date="2010-11" db="EMBL/GenBank/DDBJ databases">
        <title>The complete genome of Mahella australiensis DSM 15567.</title>
        <authorList>
            <consortium name="US DOE Joint Genome Institute (JGI-PGF)"/>
            <person name="Lucas S."/>
            <person name="Copeland A."/>
            <person name="Lapidus A."/>
            <person name="Bruce D."/>
            <person name="Goodwin L."/>
            <person name="Pitluck S."/>
            <person name="Kyrpides N."/>
            <person name="Mavromatis K."/>
            <person name="Pagani I."/>
            <person name="Ivanova N."/>
            <person name="Teshima H."/>
            <person name="Brettin T."/>
            <person name="Detter J.C."/>
            <person name="Han C."/>
            <person name="Tapia R."/>
            <person name="Land M."/>
            <person name="Hauser L."/>
            <person name="Markowitz V."/>
            <person name="Cheng J.-F."/>
            <person name="Hugenholtz P."/>
            <person name="Woyke T."/>
            <person name="Wu D."/>
            <person name="Spring S."/>
            <person name="Pukall R."/>
            <person name="Steenblock K."/>
            <person name="Schneider S."/>
            <person name="Klenk H.-P."/>
            <person name="Eisen J.A."/>
        </authorList>
    </citation>
    <scope>NUCLEOTIDE SEQUENCE [LARGE SCALE GENOMIC DNA]</scope>
    <source>
        <strain evidence="5">DSM 15567 / CIP 107919 / 50-1 BON</strain>
    </source>
</reference>
<dbReference type="HOGENOM" id="CLU_066192_2_2_9"/>
<dbReference type="SMART" id="SM00530">
    <property type="entry name" value="HTH_XRE"/>
    <property type="match status" value="1"/>
</dbReference>
<feature type="transmembrane region" description="Helical" evidence="2">
    <location>
        <begin position="158"/>
        <end position="176"/>
    </location>
</feature>
<evidence type="ECO:0000256" key="1">
    <source>
        <dbReference type="ARBA" id="ARBA00023125"/>
    </source>
</evidence>
<keyword evidence="2" id="KW-0812">Transmembrane</keyword>
<evidence type="ECO:0000259" key="3">
    <source>
        <dbReference type="PROSITE" id="PS50943"/>
    </source>
</evidence>
<evidence type="ECO:0000313" key="5">
    <source>
        <dbReference type="Proteomes" id="UP000008457"/>
    </source>
</evidence>
<dbReference type="InterPro" id="IPR010982">
    <property type="entry name" value="Lambda_DNA-bd_dom_sf"/>
</dbReference>
<feature type="transmembrane region" description="Helical" evidence="2">
    <location>
        <begin position="100"/>
        <end position="120"/>
    </location>
</feature>
<gene>
    <name evidence="4" type="ordered locus">Mahau_0447</name>
</gene>
<dbReference type="PANTHER" id="PTHR46558:SF13">
    <property type="entry name" value="HTH-TYPE TRANSCRIPTIONAL REGULATOR IMMR"/>
    <property type="match status" value="1"/>
</dbReference>
<keyword evidence="5" id="KW-1185">Reference proteome</keyword>
<feature type="transmembrane region" description="Helical" evidence="2">
    <location>
        <begin position="182"/>
        <end position="202"/>
    </location>
</feature>
<evidence type="ECO:0000313" key="4">
    <source>
        <dbReference type="EMBL" id="AEE95661.1"/>
    </source>
</evidence>
<dbReference type="KEGG" id="mas:Mahau_0447"/>
<feature type="transmembrane region" description="Helical" evidence="2">
    <location>
        <begin position="77"/>
        <end position="94"/>
    </location>
</feature>
<dbReference type="GO" id="GO:0003677">
    <property type="term" value="F:DNA binding"/>
    <property type="evidence" value="ECO:0007669"/>
    <property type="project" value="UniProtKB-KW"/>
</dbReference>
<dbReference type="Proteomes" id="UP000008457">
    <property type="component" value="Chromosome"/>
</dbReference>
<dbReference type="Pfam" id="PF01381">
    <property type="entry name" value="HTH_3"/>
    <property type="match status" value="1"/>
</dbReference>
<reference evidence="4 5" key="2">
    <citation type="journal article" date="2011" name="Stand. Genomic Sci.">
        <title>Complete genome sequence of Mahella australiensis type strain (50-1 BON).</title>
        <authorList>
            <person name="Sikorski J."/>
            <person name="Teshima H."/>
            <person name="Nolan M."/>
            <person name="Lucas S."/>
            <person name="Hammon N."/>
            <person name="Deshpande S."/>
            <person name="Cheng J.F."/>
            <person name="Pitluck S."/>
            <person name="Liolios K."/>
            <person name="Pagani I."/>
            <person name="Ivanova N."/>
            <person name="Huntemann M."/>
            <person name="Mavromatis K."/>
            <person name="Ovchinikova G."/>
            <person name="Pati A."/>
            <person name="Tapia R."/>
            <person name="Han C."/>
            <person name="Goodwin L."/>
            <person name="Chen A."/>
            <person name="Palaniappan K."/>
            <person name="Land M."/>
            <person name="Hauser L."/>
            <person name="Ngatchou-Djao O.D."/>
            <person name="Rohde M."/>
            <person name="Pukall R."/>
            <person name="Spring S."/>
            <person name="Abt B."/>
            <person name="Goker M."/>
            <person name="Detter J.C."/>
            <person name="Woyke T."/>
            <person name="Bristow J."/>
            <person name="Markowitz V."/>
            <person name="Hugenholtz P."/>
            <person name="Eisen J.A."/>
            <person name="Kyrpides N.C."/>
            <person name="Klenk H.P."/>
            <person name="Lapidus A."/>
        </authorList>
    </citation>
    <scope>NUCLEOTIDE SEQUENCE [LARGE SCALE GENOMIC DNA]</scope>
    <source>
        <strain evidence="5">DSM 15567 / CIP 107919 / 50-1 BON</strain>
    </source>
</reference>
<dbReference type="AlphaFoldDB" id="F3ZYR6"/>
<name>F3ZYR6_MAHA5</name>
<organism evidence="4 5">
    <name type="scientific">Mahella australiensis (strain DSM 15567 / CIP 107919 / 50-1 BON)</name>
    <dbReference type="NCBI Taxonomy" id="697281"/>
    <lineage>
        <taxon>Bacteria</taxon>
        <taxon>Bacillati</taxon>
        <taxon>Bacillota</taxon>
        <taxon>Clostridia</taxon>
        <taxon>Thermoanaerobacterales</taxon>
        <taxon>Thermoanaerobacterales Family IV. Incertae Sedis</taxon>
        <taxon>Mahella</taxon>
    </lineage>
</organism>
<dbReference type="EMBL" id="CP002360">
    <property type="protein sequence ID" value="AEE95661.1"/>
    <property type="molecule type" value="Genomic_DNA"/>
</dbReference>